<dbReference type="UniPathway" id="UPA00362"/>
<dbReference type="InterPro" id="IPR002204">
    <property type="entry name" value="3-OH-isobutyrate_DH-rel_CS"/>
</dbReference>
<comment type="pathway">
    <text evidence="1 9">Amino-acid degradation; L-valine degradation.</text>
</comment>
<dbReference type="Pfam" id="PF03446">
    <property type="entry name" value="NAD_binding_2"/>
    <property type="match status" value="1"/>
</dbReference>
<dbReference type="AlphaFoldDB" id="A0A8I6RNT1"/>
<evidence type="ECO:0000313" key="12">
    <source>
        <dbReference type="EnsemblMetazoa" id="XP_014247312.1"/>
    </source>
</evidence>
<dbReference type="FunFam" id="1.10.1040.10:FF:000006">
    <property type="entry name" value="3-hydroxyisobutyrate dehydrogenase"/>
    <property type="match status" value="1"/>
</dbReference>
<dbReference type="InterPro" id="IPR013328">
    <property type="entry name" value="6PGD_dom2"/>
</dbReference>
<dbReference type="InterPro" id="IPR036291">
    <property type="entry name" value="NAD(P)-bd_dom_sf"/>
</dbReference>
<dbReference type="SUPFAM" id="SSF48179">
    <property type="entry name" value="6-phosphogluconate dehydrogenase C-terminal domain-like"/>
    <property type="match status" value="1"/>
</dbReference>
<evidence type="ECO:0000313" key="13">
    <source>
        <dbReference type="Proteomes" id="UP000494040"/>
    </source>
</evidence>
<keyword evidence="5 9" id="KW-0560">Oxidoreductase</keyword>
<dbReference type="InterPro" id="IPR011548">
    <property type="entry name" value="HIBADH"/>
</dbReference>
<dbReference type="Proteomes" id="UP000494040">
    <property type="component" value="Unassembled WGS sequence"/>
</dbReference>
<dbReference type="InterPro" id="IPR006115">
    <property type="entry name" value="6PGDH_NADP-bd"/>
</dbReference>
<comment type="catalytic activity">
    <reaction evidence="7 9">
        <text>3-hydroxy-2-methylpropanoate + NAD(+) = 2-methyl-3-oxopropanoate + NADH + H(+)</text>
        <dbReference type="Rhea" id="RHEA:17681"/>
        <dbReference type="ChEBI" id="CHEBI:11805"/>
        <dbReference type="ChEBI" id="CHEBI:15378"/>
        <dbReference type="ChEBI" id="CHEBI:57540"/>
        <dbReference type="ChEBI" id="CHEBI:57700"/>
        <dbReference type="ChEBI" id="CHEBI:57945"/>
        <dbReference type="EC" id="1.1.1.31"/>
    </reaction>
</comment>
<feature type="active site" evidence="8">
    <location>
        <position position="203"/>
    </location>
</feature>
<evidence type="ECO:0000256" key="2">
    <source>
        <dbReference type="ARBA" id="ARBA00006013"/>
    </source>
</evidence>
<feature type="domain" description="6-phosphogluconate dehydrogenase NADP-binding" evidence="10">
    <location>
        <begin position="35"/>
        <end position="194"/>
    </location>
</feature>
<evidence type="ECO:0000256" key="8">
    <source>
        <dbReference type="PIRSR" id="PIRSR000103-1"/>
    </source>
</evidence>
<evidence type="ECO:0000259" key="10">
    <source>
        <dbReference type="Pfam" id="PF03446"/>
    </source>
</evidence>
<dbReference type="GO" id="GO:0008442">
    <property type="term" value="F:3-hydroxyisobutyrate dehydrogenase activity"/>
    <property type="evidence" value="ECO:0007669"/>
    <property type="project" value="UniProtKB-EC"/>
</dbReference>
<evidence type="ECO:0000256" key="1">
    <source>
        <dbReference type="ARBA" id="ARBA00005109"/>
    </source>
</evidence>
<evidence type="ECO:0000256" key="3">
    <source>
        <dbReference type="ARBA" id="ARBA00012991"/>
    </source>
</evidence>
<keyword evidence="6 9" id="KW-0520">NAD</keyword>
<comment type="similarity">
    <text evidence="2">Belongs to the HIBADH-related family. 3-hydroxyisobutyrate dehydrogenase subfamily.</text>
</comment>
<dbReference type="OMA" id="NNMMLFI"/>
<reference evidence="12" key="1">
    <citation type="submission" date="2022-01" db="UniProtKB">
        <authorList>
            <consortium name="EnsemblMetazoa"/>
        </authorList>
    </citation>
    <scope>IDENTIFICATION</scope>
</reference>
<dbReference type="Pfam" id="PF14833">
    <property type="entry name" value="NAD_binding_11"/>
    <property type="match status" value="1"/>
</dbReference>
<evidence type="ECO:0000256" key="7">
    <source>
        <dbReference type="ARBA" id="ARBA00049197"/>
    </source>
</evidence>
<proteinExistence type="inferred from homology"/>
<dbReference type="SUPFAM" id="SSF51735">
    <property type="entry name" value="NAD(P)-binding Rossmann-fold domains"/>
    <property type="match status" value="1"/>
</dbReference>
<dbReference type="GO" id="GO:0006574">
    <property type="term" value="P:L-valine catabolic process"/>
    <property type="evidence" value="ECO:0007669"/>
    <property type="project" value="UniProtKB-UniPathway"/>
</dbReference>
<dbReference type="EnsemblMetazoa" id="XM_014391826.2">
    <property type="protein sequence ID" value="XP_014247312.1"/>
    <property type="gene ID" value="LOC106665414"/>
</dbReference>
<evidence type="ECO:0000256" key="5">
    <source>
        <dbReference type="ARBA" id="ARBA00023002"/>
    </source>
</evidence>
<dbReference type="PIRSF" id="PIRSF000103">
    <property type="entry name" value="HIBADH"/>
    <property type="match status" value="1"/>
</dbReference>
<feature type="domain" description="3-hydroxyisobutyrate dehydrogenase-like NAD-binding" evidence="11">
    <location>
        <begin position="198"/>
        <end position="323"/>
    </location>
</feature>
<dbReference type="GeneID" id="106665414"/>
<dbReference type="GO" id="GO:0050661">
    <property type="term" value="F:NADP binding"/>
    <property type="evidence" value="ECO:0007669"/>
    <property type="project" value="InterPro"/>
</dbReference>
<name>A0A8I6RNT1_CIMLE</name>
<keyword evidence="4 9" id="KW-0101">Branched-chain amino acid catabolism</keyword>
<accession>A0A8I6RNT1</accession>
<dbReference type="OrthoDB" id="435038at2759"/>
<dbReference type="InterPro" id="IPR029154">
    <property type="entry name" value="HIBADH-like_NADP-bd"/>
</dbReference>
<organism evidence="12 13">
    <name type="scientific">Cimex lectularius</name>
    <name type="common">Bed bug</name>
    <name type="synonym">Acanthia lectularia</name>
    <dbReference type="NCBI Taxonomy" id="79782"/>
    <lineage>
        <taxon>Eukaryota</taxon>
        <taxon>Metazoa</taxon>
        <taxon>Ecdysozoa</taxon>
        <taxon>Arthropoda</taxon>
        <taxon>Hexapoda</taxon>
        <taxon>Insecta</taxon>
        <taxon>Pterygota</taxon>
        <taxon>Neoptera</taxon>
        <taxon>Paraneoptera</taxon>
        <taxon>Hemiptera</taxon>
        <taxon>Heteroptera</taxon>
        <taxon>Panheteroptera</taxon>
        <taxon>Cimicomorpha</taxon>
        <taxon>Cimicidae</taxon>
        <taxon>Cimex</taxon>
    </lineage>
</organism>
<evidence type="ECO:0000256" key="9">
    <source>
        <dbReference type="RuleBase" id="RU910714"/>
    </source>
</evidence>
<evidence type="ECO:0000256" key="4">
    <source>
        <dbReference type="ARBA" id="ARBA00022456"/>
    </source>
</evidence>
<dbReference type="Gene3D" id="1.10.1040.10">
    <property type="entry name" value="N-(1-d-carboxylethyl)-l-norvaline Dehydrogenase, domain 2"/>
    <property type="match status" value="1"/>
</dbReference>
<dbReference type="RefSeq" id="XP_014247312.1">
    <property type="nucleotide sequence ID" value="XM_014391826.2"/>
</dbReference>
<dbReference type="InterPro" id="IPR015815">
    <property type="entry name" value="HIBADH-related"/>
</dbReference>
<dbReference type="PANTHER" id="PTHR22981">
    <property type="entry name" value="3-HYDROXYISOBUTYRATE DEHYDROGENASE-RELATED"/>
    <property type="match status" value="1"/>
</dbReference>
<evidence type="ECO:0000256" key="6">
    <source>
        <dbReference type="ARBA" id="ARBA00023027"/>
    </source>
</evidence>
<dbReference type="PANTHER" id="PTHR22981:SF7">
    <property type="entry name" value="3-HYDROXYISOBUTYRATE DEHYDROGENASE, MITOCHONDRIAL"/>
    <property type="match status" value="1"/>
</dbReference>
<dbReference type="Gene3D" id="3.40.50.720">
    <property type="entry name" value="NAD(P)-binding Rossmann-like Domain"/>
    <property type="match status" value="1"/>
</dbReference>
<dbReference type="EC" id="1.1.1.31" evidence="3 9"/>
<dbReference type="InterPro" id="IPR008927">
    <property type="entry name" value="6-PGluconate_DH-like_C_sf"/>
</dbReference>
<dbReference type="KEGG" id="clec:106665414"/>
<keyword evidence="13" id="KW-1185">Reference proteome</keyword>
<sequence>MSMLHSVRAVFVGLKTSCQQIRLQSTSLDGTPLKKLGFIGLGNMGASMSMNLVKKGFDVTVFDINKAACERVSKVGAKVAGSTQELAQNVEFILTMLPASPHLKSLYLEDDGLSKFLDKNKFIIDMSTIDPSVSKELAKHFETVGAKFIDAPVSGGIKAAEDGTLTFMVGGDPSVVETAKPVLLAMGSRVIYCGAVSSGQVAKTCNNLILGISMAAVSEAMNLGVKLGLDPKLLASVINSSSGRCWSSDTYNPVPGVMENVPSSKDYKAGFTTEMLAKDLKIAENAAKEIGLTLEVGKKTLEIYENIITQQLGHKDFSFVYKHFTDKQTK</sequence>
<evidence type="ECO:0000259" key="11">
    <source>
        <dbReference type="Pfam" id="PF14833"/>
    </source>
</evidence>
<dbReference type="PROSITE" id="PS00895">
    <property type="entry name" value="3_HYDROXYISOBUT_DH"/>
    <property type="match status" value="1"/>
</dbReference>
<protein>
    <recommendedName>
        <fullName evidence="3 9">3-hydroxyisobutyrate dehydrogenase</fullName>
        <shortName evidence="9">HIBADH</shortName>
        <ecNumber evidence="3 9">1.1.1.31</ecNumber>
    </recommendedName>
</protein>
<dbReference type="NCBIfam" id="TIGR01692">
    <property type="entry name" value="HIBADH"/>
    <property type="match status" value="1"/>
</dbReference>
<dbReference type="GO" id="GO:0051287">
    <property type="term" value="F:NAD binding"/>
    <property type="evidence" value="ECO:0007669"/>
    <property type="project" value="InterPro"/>
</dbReference>